<keyword evidence="3" id="KW-0819">tRNA processing</keyword>
<evidence type="ECO:0000256" key="2">
    <source>
        <dbReference type="ARBA" id="ARBA00012787"/>
    </source>
</evidence>
<dbReference type="GO" id="GO:0160148">
    <property type="term" value="F:tRNA pseudouridine(55) synthase activity"/>
    <property type="evidence" value="ECO:0007669"/>
    <property type="project" value="UniProtKB-EC"/>
</dbReference>
<organism evidence="6">
    <name type="scientific">Salix viminalis</name>
    <name type="common">Common osier</name>
    <name type="synonym">Basket willow</name>
    <dbReference type="NCBI Taxonomy" id="40686"/>
    <lineage>
        <taxon>Eukaryota</taxon>
        <taxon>Viridiplantae</taxon>
        <taxon>Streptophyta</taxon>
        <taxon>Embryophyta</taxon>
        <taxon>Tracheophyta</taxon>
        <taxon>Spermatophyta</taxon>
        <taxon>Magnoliopsida</taxon>
        <taxon>eudicotyledons</taxon>
        <taxon>Gunneridae</taxon>
        <taxon>Pentapetalae</taxon>
        <taxon>rosids</taxon>
        <taxon>fabids</taxon>
        <taxon>Malpighiales</taxon>
        <taxon>Salicaceae</taxon>
        <taxon>Saliceae</taxon>
        <taxon>Salix</taxon>
    </lineage>
</organism>
<dbReference type="InterPro" id="IPR002501">
    <property type="entry name" value="PsdUridine_synth_N"/>
</dbReference>
<dbReference type="EMBL" id="CAADRP010002282">
    <property type="protein sequence ID" value="VFU65268.1"/>
    <property type="molecule type" value="Genomic_DNA"/>
</dbReference>
<proteinExistence type="inferred from homology"/>
<keyword evidence="4" id="KW-0413">Isomerase</keyword>
<evidence type="ECO:0000256" key="4">
    <source>
        <dbReference type="ARBA" id="ARBA00023235"/>
    </source>
</evidence>
<gene>
    <name evidence="6" type="ORF">SVIM_LOCUS500703</name>
</gene>
<dbReference type="GO" id="GO:1990481">
    <property type="term" value="P:mRNA pseudouridine synthesis"/>
    <property type="evidence" value="ECO:0007669"/>
    <property type="project" value="TreeGrafter"/>
</dbReference>
<dbReference type="EC" id="5.4.99.25" evidence="2"/>
<dbReference type="GO" id="GO:0005634">
    <property type="term" value="C:nucleus"/>
    <property type="evidence" value="ECO:0007669"/>
    <property type="project" value="TreeGrafter"/>
</dbReference>
<comment type="similarity">
    <text evidence="1">Belongs to the pseudouridine synthase TruB family.</text>
</comment>
<dbReference type="Gene3D" id="3.30.2350.10">
    <property type="entry name" value="Pseudouridine synthase"/>
    <property type="match status" value="1"/>
</dbReference>
<evidence type="ECO:0000256" key="3">
    <source>
        <dbReference type="ARBA" id="ARBA00022694"/>
    </source>
</evidence>
<dbReference type="InterPro" id="IPR020103">
    <property type="entry name" value="PsdUridine_synth_cat_dom_sf"/>
</dbReference>
<evidence type="ECO:0000259" key="5">
    <source>
        <dbReference type="Pfam" id="PF01509"/>
    </source>
</evidence>
<dbReference type="PANTHER" id="PTHR13767:SF2">
    <property type="entry name" value="PSEUDOURIDYLATE SYNTHASE TRUB1"/>
    <property type="match status" value="1"/>
</dbReference>
<dbReference type="Pfam" id="PF01509">
    <property type="entry name" value="TruB_N"/>
    <property type="match status" value="1"/>
</dbReference>
<dbReference type="PANTHER" id="PTHR13767">
    <property type="entry name" value="TRNA-PSEUDOURIDINE SYNTHASE"/>
    <property type="match status" value="1"/>
</dbReference>
<sequence length="141" mass="16055">MAIVTSILDFSHSHIRAASVGGERMYEKARKGESIELAPRKISIFQFDIERSLEDRQNLIFRVTCSKGTYIRHSVQILERLLEAESVVFGFQLPEEMPNQLALTDNLNSSILVAYEGCLELQNGLKPFYIPKTVLPLWILT</sequence>
<feature type="domain" description="Pseudouridine synthase II N-terminal" evidence="5">
    <location>
        <begin position="17"/>
        <end position="71"/>
    </location>
</feature>
<protein>
    <recommendedName>
        <fullName evidence="2">tRNA pseudouridine(55) synthase</fullName>
        <ecNumber evidence="2">5.4.99.25</ecNumber>
    </recommendedName>
</protein>
<dbReference type="GO" id="GO:0003723">
    <property type="term" value="F:RNA binding"/>
    <property type="evidence" value="ECO:0007669"/>
    <property type="project" value="InterPro"/>
</dbReference>
<accession>A0A6N2NHS9</accession>
<name>A0A6N2NHS9_SALVM</name>
<evidence type="ECO:0000256" key="1">
    <source>
        <dbReference type="ARBA" id="ARBA00008999"/>
    </source>
</evidence>
<dbReference type="SUPFAM" id="SSF55120">
    <property type="entry name" value="Pseudouridine synthase"/>
    <property type="match status" value="1"/>
</dbReference>
<dbReference type="InterPro" id="IPR014780">
    <property type="entry name" value="tRNA_psdUridine_synth_TruB"/>
</dbReference>
<reference evidence="6" key="1">
    <citation type="submission" date="2019-03" db="EMBL/GenBank/DDBJ databases">
        <authorList>
            <person name="Mank J."/>
            <person name="Almeida P."/>
        </authorList>
    </citation>
    <scope>NUCLEOTIDE SEQUENCE</scope>
    <source>
        <strain evidence="6">78183</strain>
    </source>
</reference>
<evidence type="ECO:0000313" key="6">
    <source>
        <dbReference type="EMBL" id="VFU65268.1"/>
    </source>
</evidence>
<dbReference type="AlphaFoldDB" id="A0A6N2NHS9"/>
<dbReference type="GO" id="GO:0006400">
    <property type="term" value="P:tRNA modification"/>
    <property type="evidence" value="ECO:0007669"/>
    <property type="project" value="TreeGrafter"/>
</dbReference>